<evidence type="ECO:0000313" key="2">
    <source>
        <dbReference type="EMBL" id="AXT45989.1"/>
    </source>
</evidence>
<proteinExistence type="predicted"/>
<keyword evidence="1" id="KW-1133">Transmembrane helix</keyword>
<accession>A0AAD0RQ52</accession>
<dbReference type="RefSeq" id="WP_118266999.1">
    <property type="nucleotide sequence ID" value="NZ_CP031968.1"/>
</dbReference>
<evidence type="ECO:0000313" key="3">
    <source>
        <dbReference type="Proteomes" id="UP000259465"/>
    </source>
</evidence>
<evidence type="ECO:0000256" key="1">
    <source>
        <dbReference type="SAM" id="Phobius"/>
    </source>
</evidence>
<dbReference type="AlphaFoldDB" id="A0AAD0RQ52"/>
<protein>
    <submittedName>
        <fullName evidence="2">Uncharacterized protein</fullName>
    </submittedName>
</protein>
<feature type="transmembrane region" description="Helical" evidence="1">
    <location>
        <begin position="29"/>
        <end position="45"/>
    </location>
</feature>
<keyword evidence="1" id="KW-0472">Membrane</keyword>
<keyword evidence="1" id="KW-0812">Transmembrane</keyword>
<reference evidence="2 3" key="1">
    <citation type="submission" date="2018-08" db="EMBL/GenBank/DDBJ databases">
        <title>Complete genome sequence of JP2-74.</title>
        <authorList>
            <person name="Wu L."/>
        </authorList>
    </citation>
    <scope>NUCLEOTIDE SEQUENCE [LARGE SCALE GENOMIC DNA]</scope>
    <source>
        <strain evidence="2 3">JP2-74</strain>
    </source>
</reference>
<dbReference type="EMBL" id="CP031968">
    <property type="protein sequence ID" value="AXT45989.1"/>
    <property type="molecule type" value="Genomic_DNA"/>
</dbReference>
<name>A0AAD0RQ52_9NEIS</name>
<gene>
    <name evidence="2" type="ORF">D1345_07265</name>
</gene>
<organism evidence="2 3">
    <name type="scientific">Chromobacterium rhizoryzae</name>
    <dbReference type="NCBI Taxonomy" id="1778675"/>
    <lineage>
        <taxon>Bacteria</taxon>
        <taxon>Pseudomonadati</taxon>
        <taxon>Pseudomonadota</taxon>
        <taxon>Betaproteobacteria</taxon>
        <taxon>Neisseriales</taxon>
        <taxon>Chromobacteriaceae</taxon>
        <taxon>Chromobacterium</taxon>
    </lineage>
</organism>
<dbReference type="KEGG" id="crz:D1345_07265"/>
<dbReference type="Proteomes" id="UP000259465">
    <property type="component" value="Chromosome"/>
</dbReference>
<sequence length="63" mass="7303">MLLIVLLGWLYVVLMLAVAQHSVLASLSTLFFLGVLPTFFVARMTRRKLRRQREKAREARDEA</sequence>
<keyword evidence="3" id="KW-1185">Reference proteome</keyword>